<protein>
    <submittedName>
        <fullName evidence="2">Uncharacterized protein</fullName>
    </submittedName>
</protein>
<feature type="compositionally biased region" description="Basic residues" evidence="1">
    <location>
        <begin position="106"/>
        <end position="125"/>
    </location>
</feature>
<gene>
    <name evidence="2" type="ORF">DF196_02180</name>
</gene>
<dbReference type="RefSeq" id="WP_109056301.1">
    <property type="nucleotide sequence ID" value="NZ_QFFM01000003.1"/>
</dbReference>
<keyword evidence="3" id="KW-1185">Reference proteome</keyword>
<dbReference type="Proteomes" id="UP000245876">
    <property type="component" value="Unassembled WGS sequence"/>
</dbReference>
<sequence length="146" mass="16689">MTIGTTFNPPEDQLALLEKMYRALDEAANNIKCGASKPEQVKIGVAAVKACAKSMSVASTTSAEINRLRRLVEHGWLREACNEMLAVYPTLWPYMEGQDVPMEEKKRKHRRRTKKRKTVTKRRKTTPPPIIRNMTDTPIMHRRGGR</sequence>
<name>A0A2U2NC87_9BIFI</name>
<proteinExistence type="predicted"/>
<dbReference type="EMBL" id="QFFM01000003">
    <property type="protein sequence ID" value="PWG66732.1"/>
    <property type="molecule type" value="Genomic_DNA"/>
</dbReference>
<evidence type="ECO:0000256" key="1">
    <source>
        <dbReference type="SAM" id="MobiDB-lite"/>
    </source>
</evidence>
<organism evidence="2 3">
    <name type="scientific">Bifidobacterium callitrichidarum</name>
    <dbReference type="NCBI Taxonomy" id="2052941"/>
    <lineage>
        <taxon>Bacteria</taxon>
        <taxon>Bacillati</taxon>
        <taxon>Actinomycetota</taxon>
        <taxon>Actinomycetes</taxon>
        <taxon>Bifidobacteriales</taxon>
        <taxon>Bifidobacteriaceae</taxon>
        <taxon>Bifidobacterium</taxon>
    </lineage>
</organism>
<reference evidence="2 3" key="1">
    <citation type="journal article" date="2018" name="Int. J. Syst. Evol. Microbiol.">
        <title>Bifidobacterium callitrichidarum sp. nov. from the faeces of the emperor tamarin (Saguinus imperator).</title>
        <authorList>
            <person name="Modesto M."/>
            <person name="Michelini S."/>
            <person name="Sansosti M.C."/>
            <person name="De Filippo C."/>
            <person name="Cavalieri D."/>
            <person name="Qvirist L."/>
            <person name="Andlid T."/>
            <person name="Spiezio C."/>
            <person name="Sandri C."/>
            <person name="Pascarelli S."/>
            <person name="Sgorbati B."/>
            <person name="Mattarelli P."/>
        </authorList>
    </citation>
    <scope>NUCLEOTIDE SEQUENCE [LARGE SCALE GENOMIC DNA]</scope>
    <source>
        <strain evidence="2 3">TRI 5</strain>
    </source>
</reference>
<evidence type="ECO:0000313" key="3">
    <source>
        <dbReference type="Proteomes" id="UP000245876"/>
    </source>
</evidence>
<comment type="caution">
    <text evidence="2">The sequence shown here is derived from an EMBL/GenBank/DDBJ whole genome shotgun (WGS) entry which is preliminary data.</text>
</comment>
<feature type="region of interest" description="Disordered" evidence="1">
    <location>
        <begin position="101"/>
        <end position="146"/>
    </location>
</feature>
<evidence type="ECO:0000313" key="2">
    <source>
        <dbReference type="EMBL" id="PWG66732.1"/>
    </source>
</evidence>
<accession>A0A2U2NC87</accession>
<dbReference type="AlphaFoldDB" id="A0A2U2NC87"/>